<keyword evidence="2" id="KW-0812">Transmembrane</keyword>
<sequence length="77" mass="9050">MNDALYINLGDIVATIFLLGVPAILFFVFYRAFKLDKKKASERLEKEKENTILLQKHLDELNERVKILETKLKDLNR</sequence>
<feature type="coiled-coil region" evidence="1">
    <location>
        <begin position="30"/>
        <end position="64"/>
    </location>
</feature>
<evidence type="ECO:0000313" key="4">
    <source>
        <dbReference type="Proteomes" id="UP000251002"/>
    </source>
</evidence>
<accession>A0A365L753</accession>
<evidence type="ECO:0000256" key="1">
    <source>
        <dbReference type="SAM" id="Coils"/>
    </source>
</evidence>
<protein>
    <submittedName>
        <fullName evidence="3">Uncharacterized protein</fullName>
    </submittedName>
</protein>
<dbReference type="EMBL" id="QLZR01000001">
    <property type="protein sequence ID" value="RAZ81254.1"/>
    <property type="molecule type" value="Genomic_DNA"/>
</dbReference>
<dbReference type="RefSeq" id="WP_112221677.1">
    <property type="nucleotide sequence ID" value="NZ_CP196859.1"/>
</dbReference>
<organism evidence="3 4">
    <name type="scientific">Planococcus halotolerans</name>
    <dbReference type="NCBI Taxonomy" id="2233542"/>
    <lineage>
        <taxon>Bacteria</taxon>
        <taxon>Bacillati</taxon>
        <taxon>Bacillota</taxon>
        <taxon>Bacilli</taxon>
        <taxon>Bacillales</taxon>
        <taxon>Caryophanaceae</taxon>
        <taxon>Planococcus</taxon>
    </lineage>
</organism>
<evidence type="ECO:0000313" key="3">
    <source>
        <dbReference type="EMBL" id="RAZ81254.1"/>
    </source>
</evidence>
<proteinExistence type="predicted"/>
<evidence type="ECO:0000256" key="2">
    <source>
        <dbReference type="SAM" id="Phobius"/>
    </source>
</evidence>
<dbReference type="Proteomes" id="UP000251002">
    <property type="component" value="Unassembled WGS sequence"/>
</dbReference>
<dbReference type="AlphaFoldDB" id="A0A365L753"/>
<feature type="transmembrane region" description="Helical" evidence="2">
    <location>
        <begin position="12"/>
        <end position="33"/>
    </location>
</feature>
<gene>
    <name evidence="3" type="ORF">DP120_02920</name>
</gene>
<reference evidence="3 4" key="1">
    <citation type="submission" date="2018-06" db="EMBL/GenBank/DDBJ databases">
        <title>The draft genome sequences of strains SCU63 and S1.</title>
        <authorList>
            <person name="Gan L."/>
        </authorList>
    </citation>
    <scope>NUCLEOTIDE SEQUENCE [LARGE SCALE GENOMIC DNA]</scope>
    <source>
        <strain evidence="3 4">SCU63</strain>
    </source>
</reference>
<keyword evidence="1" id="KW-0175">Coiled coil</keyword>
<name>A0A365L753_9BACL</name>
<comment type="caution">
    <text evidence="3">The sequence shown here is derived from an EMBL/GenBank/DDBJ whole genome shotgun (WGS) entry which is preliminary data.</text>
</comment>
<keyword evidence="2" id="KW-0472">Membrane</keyword>
<keyword evidence="2" id="KW-1133">Transmembrane helix</keyword>
<keyword evidence="4" id="KW-1185">Reference proteome</keyword>